<evidence type="ECO:0000256" key="8">
    <source>
        <dbReference type="SAM" id="SignalP"/>
    </source>
</evidence>
<organism evidence="9 10">
    <name type="scientific">Lacinutrix venerupis</name>
    <dbReference type="NCBI Taxonomy" id="1486034"/>
    <lineage>
        <taxon>Bacteria</taxon>
        <taxon>Pseudomonadati</taxon>
        <taxon>Bacteroidota</taxon>
        <taxon>Flavobacteriia</taxon>
        <taxon>Flavobacteriales</taxon>
        <taxon>Flavobacteriaceae</taxon>
        <taxon>Lacinutrix</taxon>
    </lineage>
</organism>
<evidence type="ECO:0000256" key="7">
    <source>
        <dbReference type="ARBA" id="ARBA00023237"/>
    </source>
</evidence>
<feature type="signal peptide" evidence="8">
    <location>
        <begin position="1"/>
        <end position="19"/>
    </location>
</feature>
<evidence type="ECO:0000256" key="2">
    <source>
        <dbReference type="ARBA" id="ARBA00008163"/>
    </source>
</evidence>
<keyword evidence="3" id="KW-1134">Transmembrane beta strand</keyword>
<evidence type="ECO:0000256" key="1">
    <source>
        <dbReference type="ARBA" id="ARBA00004571"/>
    </source>
</evidence>
<evidence type="ECO:0000313" key="9">
    <source>
        <dbReference type="EMBL" id="APX99637.1"/>
    </source>
</evidence>
<gene>
    <name evidence="9" type="ORF">BWR22_04695</name>
</gene>
<dbReference type="GO" id="GO:0015483">
    <property type="term" value="F:long-chain fatty acid transporting porin activity"/>
    <property type="evidence" value="ECO:0007669"/>
    <property type="project" value="TreeGrafter"/>
</dbReference>
<keyword evidence="6" id="KW-0472">Membrane</keyword>
<dbReference type="RefSeq" id="WP_076732266.1">
    <property type="nucleotide sequence ID" value="NZ_CP019352.1"/>
</dbReference>
<comment type="similarity">
    <text evidence="2">Belongs to the OmpP1/FadL family.</text>
</comment>
<evidence type="ECO:0000256" key="4">
    <source>
        <dbReference type="ARBA" id="ARBA00022692"/>
    </source>
</evidence>
<evidence type="ECO:0000256" key="6">
    <source>
        <dbReference type="ARBA" id="ARBA00023136"/>
    </source>
</evidence>
<keyword evidence="7" id="KW-0998">Cell outer membrane</keyword>
<dbReference type="AlphaFoldDB" id="A0AAC9LMM4"/>
<comment type="subcellular location">
    <subcellularLocation>
        <location evidence="1">Cell outer membrane</location>
        <topology evidence="1">Multi-pass membrane protein</topology>
    </subcellularLocation>
</comment>
<dbReference type="PANTHER" id="PTHR35093:SF8">
    <property type="entry name" value="OUTER MEMBRANE PROTEIN NMB0088-RELATED"/>
    <property type="match status" value="1"/>
</dbReference>
<dbReference type="EMBL" id="CP019352">
    <property type="protein sequence ID" value="APX99637.1"/>
    <property type="molecule type" value="Genomic_DNA"/>
</dbReference>
<feature type="chain" id="PRO_5042114087" evidence="8">
    <location>
        <begin position="20"/>
        <end position="517"/>
    </location>
</feature>
<protein>
    <submittedName>
        <fullName evidence="9">Transporter</fullName>
    </submittedName>
</protein>
<dbReference type="Gene3D" id="2.40.160.60">
    <property type="entry name" value="Outer membrane protein transport protein (OMPP1/FadL/TodX)"/>
    <property type="match status" value="1"/>
</dbReference>
<evidence type="ECO:0000256" key="3">
    <source>
        <dbReference type="ARBA" id="ARBA00022452"/>
    </source>
</evidence>
<evidence type="ECO:0000313" key="10">
    <source>
        <dbReference type="Proteomes" id="UP000187506"/>
    </source>
</evidence>
<evidence type="ECO:0000256" key="5">
    <source>
        <dbReference type="ARBA" id="ARBA00022729"/>
    </source>
</evidence>
<dbReference type="PANTHER" id="PTHR35093">
    <property type="entry name" value="OUTER MEMBRANE PROTEIN NMB0088-RELATED"/>
    <property type="match status" value="1"/>
</dbReference>
<dbReference type="Proteomes" id="UP000187506">
    <property type="component" value="Chromosome"/>
</dbReference>
<name>A0AAC9LMM4_9FLAO</name>
<accession>A0AAC9LMM4</accession>
<keyword evidence="10" id="KW-1185">Reference proteome</keyword>
<sequence>MKKKVFLIIAVASVFFANAQDINDALRYSSGEVVGSARYRALSGAFGALGGDLSAVNVNPASSAVFTNSFASVSLNIRDVDNETVFFGGTRSSSDSDVSLNQAGGVFVFENRHNNSMWKKFTFSVAFDNLDNYDDSWESRGVNGKEAIQGGSVASYFLNNAQGLNVNDISAFDGESYADAYADIGSAFGVQNQQAFLGYSSFILDLDPDGNNETEYVSLVEGNSFDQRFGYLATGYNGKIAFNFGAQYGDNLYLGLNLNSHFLNYEKLTVLEESNNETGGVINNVYFENVLNANGSGFSFQLGGIYKLTNEFRIGLTYDSPTWFSIEEESTQYLETSSIDGIPLVDGSAFFGEAINPQVINVFEPYNLQSPGKITGSLAYVFGKKGLISFDYSRKDYSKTKFTPKSDAYFRTQNSIIADRLTAASTFKLGGEYKVNQFSFRGGYRFEESPYKNGVTVGDLSGYSLGLGYDFGNTKLDITYDAYSQSREHQLYNTGLTDSAFIDANNSNITLSLGFSL</sequence>
<dbReference type="KEGG" id="lvn:BWR22_04695"/>
<dbReference type="Pfam" id="PF03349">
    <property type="entry name" value="Toluene_X"/>
    <property type="match status" value="1"/>
</dbReference>
<reference evidence="9 10" key="1">
    <citation type="submission" date="2017-01" db="EMBL/GenBank/DDBJ databases">
        <title>Complete genome of Lacinutrix venerupis DOK2-8 isolated from seawater in Dokdo.</title>
        <authorList>
            <person name="Chi W.-J."/>
            <person name="Kim J.H."/>
        </authorList>
    </citation>
    <scope>NUCLEOTIDE SEQUENCE [LARGE SCALE GENOMIC DNA]</scope>
    <source>
        <strain evidence="9 10">DOK2-8</strain>
    </source>
</reference>
<dbReference type="InterPro" id="IPR005017">
    <property type="entry name" value="OMPP1/FadL/TodX"/>
</dbReference>
<dbReference type="GO" id="GO:0009279">
    <property type="term" value="C:cell outer membrane"/>
    <property type="evidence" value="ECO:0007669"/>
    <property type="project" value="UniProtKB-SubCell"/>
</dbReference>
<dbReference type="SUPFAM" id="SSF56935">
    <property type="entry name" value="Porins"/>
    <property type="match status" value="1"/>
</dbReference>
<keyword evidence="5 8" id="KW-0732">Signal</keyword>
<proteinExistence type="inferred from homology"/>
<keyword evidence="4" id="KW-0812">Transmembrane</keyword>